<name>A0A921K696_9MICC</name>
<dbReference type="AlphaFoldDB" id="A0A921K696"/>
<comment type="caution">
    <text evidence="2">The sequence shown here is derived from an EMBL/GenBank/DDBJ whole genome shotgun (WGS) entry which is preliminary data.</text>
</comment>
<organism evidence="2 3">
    <name type="scientific">Enteractinococcus helveticum</name>
    <dbReference type="NCBI Taxonomy" id="1837282"/>
    <lineage>
        <taxon>Bacteria</taxon>
        <taxon>Bacillati</taxon>
        <taxon>Actinomycetota</taxon>
        <taxon>Actinomycetes</taxon>
        <taxon>Micrococcales</taxon>
        <taxon>Micrococcaceae</taxon>
    </lineage>
</organism>
<reference evidence="2" key="1">
    <citation type="journal article" date="2021" name="PeerJ">
        <title>Extensive microbial diversity within the chicken gut microbiome revealed by metagenomics and culture.</title>
        <authorList>
            <person name="Gilroy R."/>
            <person name="Ravi A."/>
            <person name="Getino M."/>
            <person name="Pursley I."/>
            <person name="Horton D.L."/>
            <person name="Alikhan N.F."/>
            <person name="Baker D."/>
            <person name="Gharbi K."/>
            <person name="Hall N."/>
            <person name="Watson M."/>
            <person name="Adriaenssens E.M."/>
            <person name="Foster-Nyarko E."/>
            <person name="Jarju S."/>
            <person name="Secka A."/>
            <person name="Antonio M."/>
            <person name="Oren A."/>
            <person name="Chaudhuri R.R."/>
            <person name="La Ragione R."/>
            <person name="Hildebrand F."/>
            <person name="Pallen M.J."/>
        </authorList>
    </citation>
    <scope>NUCLEOTIDE SEQUENCE</scope>
    <source>
        <strain evidence="2">ChiHjej13B12-14962</strain>
    </source>
</reference>
<evidence type="ECO:0000313" key="2">
    <source>
        <dbReference type="EMBL" id="HJF13505.1"/>
    </source>
</evidence>
<protein>
    <recommendedName>
        <fullName evidence="4">Response regulator</fullName>
    </recommendedName>
</protein>
<feature type="transmembrane region" description="Helical" evidence="1">
    <location>
        <begin position="14"/>
        <end position="39"/>
    </location>
</feature>
<dbReference type="RefSeq" id="WP_303901905.1">
    <property type="nucleotide sequence ID" value="NZ_DYXC01000027.1"/>
</dbReference>
<evidence type="ECO:0000313" key="3">
    <source>
        <dbReference type="Proteomes" id="UP000703315"/>
    </source>
</evidence>
<accession>A0A921K696</accession>
<gene>
    <name evidence="2" type="ORF">K8V32_01710</name>
</gene>
<dbReference type="Proteomes" id="UP000703315">
    <property type="component" value="Unassembled WGS sequence"/>
</dbReference>
<keyword evidence="1" id="KW-1133">Transmembrane helix</keyword>
<keyword evidence="1" id="KW-0472">Membrane</keyword>
<reference evidence="2" key="2">
    <citation type="submission" date="2021-09" db="EMBL/GenBank/DDBJ databases">
        <authorList>
            <person name="Gilroy R."/>
        </authorList>
    </citation>
    <scope>NUCLEOTIDE SEQUENCE</scope>
    <source>
        <strain evidence="2">ChiHjej13B12-14962</strain>
    </source>
</reference>
<evidence type="ECO:0008006" key="4">
    <source>
        <dbReference type="Google" id="ProtNLM"/>
    </source>
</evidence>
<keyword evidence="1" id="KW-0812">Transmembrane</keyword>
<evidence type="ECO:0000256" key="1">
    <source>
        <dbReference type="SAM" id="Phobius"/>
    </source>
</evidence>
<dbReference type="EMBL" id="DYXC01000027">
    <property type="protein sequence ID" value="HJF13505.1"/>
    <property type="molecule type" value="Genomic_DNA"/>
</dbReference>
<sequence length="97" mass="10904">MVQNRDVYMSVETLAIIISAAGLLITLGGGIFAGFAWIIRRTDAQFAAVHEQFRAVRGEFRADLHQLREELTEVKISVARLEGPRDHLIWPRGSTNQ</sequence>
<proteinExistence type="predicted"/>